<sequence length="36" mass="3950">MNIGIDFDNTIAQYVTSFGEVALEEGIIDGNWECKG</sequence>
<proteinExistence type="predicted"/>
<name>A0A383DKD3_9ZZZZ</name>
<dbReference type="EMBL" id="UINC01217969">
    <property type="protein sequence ID" value="SVE44799.1"/>
    <property type="molecule type" value="Genomic_DNA"/>
</dbReference>
<organism evidence="1">
    <name type="scientific">marine metagenome</name>
    <dbReference type="NCBI Taxonomy" id="408172"/>
    <lineage>
        <taxon>unclassified sequences</taxon>
        <taxon>metagenomes</taxon>
        <taxon>ecological metagenomes</taxon>
    </lineage>
</organism>
<evidence type="ECO:0000313" key="1">
    <source>
        <dbReference type="EMBL" id="SVE44799.1"/>
    </source>
</evidence>
<protein>
    <submittedName>
        <fullName evidence="1">Uncharacterized protein</fullName>
    </submittedName>
</protein>
<accession>A0A383DKD3</accession>
<feature type="non-terminal residue" evidence="1">
    <location>
        <position position="36"/>
    </location>
</feature>
<reference evidence="1" key="1">
    <citation type="submission" date="2018-05" db="EMBL/GenBank/DDBJ databases">
        <authorList>
            <person name="Lanie J.A."/>
            <person name="Ng W.-L."/>
            <person name="Kazmierczak K.M."/>
            <person name="Andrzejewski T.M."/>
            <person name="Davidsen T.M."/>
            <person name="Wayne K.J."/>
            <person name="Tettelin H."/>
            <person name="Glass J.I."/>
            <person name="Rusch D."/>
            <person name="Podicherti R."/>
            <person name="Tsui H.-C.T."/>
            <person name="Winkler M.E."/>
        </authorList>
    </citation>
    <scope>NUCLEOTIDE SEQUENCE</scope>
</reference>
<gene>
    <name evidence="1" type="ORF">METZ01_LOCUS497653</name>
</gene>
<dbReference type="AlphaFoldDB" id="A0A383DKD3"/>